<organism evidence="1 2">
    <name type="scientific">Nibrella viscosa</name>
    <dbReference type="NCBI Taxonomy" id="1084524"/>
    <lineage>
        <taxon>Bacteria</taxon>
        <taxon>Pseudomonadati</taxon>
        <taxon>Bacteroidota</taxon>
        <taxon>Cytophagia</taxon>
        <taxon>Cytophagales</taxon>
        <taxon>Spirosomataceae</taxon>
        <taxon>Nibrella</taxon>
    </lineage>
</organism>
<keyword evidence="2" id="KW-1185">Reference proteome</keyword>
<evidence type="ECO:0008006" key="3">
    <source>
        <dbReference type="Google" id="ProtNLM"/>
    </source>
</evidence>
<comment type="caution">
    <text evidence="1">The sequence shown here is derived from an EMBL/GenBank/DDBJ whole genome shotgun (WGS) entry which is preliminary data.</text>
</comment>
<proteinExistence type="predicted"/>
<dbReference type="RefSeq" id="WP_345268459.1">
    <property type="nucleotide sequence ID" value="NZ_BAABHB010000005.1"/>
</dbReference>
<evidence type="ECO:0000313" key="1">
    <source>
        <dbReference type="EMBL" id="GAA4408194.1"/>
    </source>
</evidence>
<name>A0ABP8KK01_9BACT</name>
<gene>
    <name evidence="1" type="ORF">GCM10023187_29720</name>
</gene>
<reference evidence="2" key="1">
    <citation type="journal article" date="2019" name="Int. J. Syst. Evol. Microbiol.">
        <title>The Global Catalogue of Microorganisms (GCM) 10K type strain sequencing project: providing services to taxonomists for standard genome sequencing and annotation.</title>
        <authorList>
            <consortium name="The Broad Institute Genomics Platform"/>
            <consortium name="The Broad Institute Genome Sequencing Center for Infectious Disease"/>
            <person name="Wu L."/>
            <person name="Ma J."/>
        </authorList>
    </citation>
    <scope>NUCLEOTIDE SEQUENCE [LARGE SCALE GENOMIC DNA]</scope>
    <source>
        <strain evidence="2">JCM 17925</strain>
    </source>
</reference>
<protein>
    <recommendedName>
        <fullName evidence="3">Methyltransferase FkbM domain-containing protein</fullName>
    </recommendedName>
</protein>
<dbReference type="Proteomes" id="UP001500936">
    <property type="component" value="Unassembled WGS sequence"/>
</dbReference>
<dbReference type="EMBL" id="BAABHB010000005">
    <property type="protein sequence ID" value="GAA4408194.1"/>
    <property type="molecule type" value="Genomic_DNA"/>
</dbReference>
<accession>A0ABP8KK01</accession>
<sequence>MKNLFNRIFDSLHRIIYTNASILDQQELWLNPKYGDEKHLNRFEYSMFSQHGEDGIINEIFRRIGTTNKFFVEFGVGDGSENNTAALLLSGWRGVWIEGYSKYYSMIINKFKELIKNNVLYVRHSFITAENIEELIQLYNDVPTELDLLSIDIDGNDFWVWQSINIFKPRVVIVEYNPFFGPNVDWIMKYNPNHSWDHLTVYHGASLKSLQLLGEEKGYALVCCDLSGTNAFFVRKDLLSDKFIKADSTDFLYQPSRLYLRKRFGHQKSFKVFGNFTSYNSI</sequence>
<evidence type="ECO:0000313" key="2">
    <source>
        <dbReference type="Proteomes" id="UP001500936"/>
    </source>
</evidence>